<reference evidence="2 3" key="1">
    <citation type="submission" date="2015-07" db="EMBL/GenBank/DDBJ databases">
        <authorList>
            <person name="Noorani M."/>
        </authorList>
    </citation>
    <scope>NUCLEOTIDE SEQUENCE [LARGE SCALE GENOMIC DNA]</scope>
    <source>
        <strain evidence="2 3">NRRL B-24567</strain>
    </source>
</reference>
<protein>
    <submittedName>
        <fullName evidence="2">Large Pro/Ala/Gly-rich protein</fullName>
    </submittedName>
</protein>
<dbReference type="SUPFAM" id="SSF50494">
    <property type="entry name" value="Trypsin-like serine proteases"/>
    <property type="match status" value="1"/>
</dbReference>
<feature type="region of interest" description="Disordered" evidence="1">
    <location>
        <begin position="692"/>
        <end position="774"/>
    </location>
</feature>
<dbReference type="PATRIC" id="fig|36816.3.peg.5680"/>
<name>A0A0M8QG93_9ACTN</name>
<evidence type="ECO:0000256" key="1">
    <source>
        <dbReference type="SAM" id="MobiDB-lite"/>
    </source>
</evidence>
<dbReference type="Proteomes" id="UP000037773">
    <property type="component" value="Unassembled WGS sequence"/>
</dbReference>
<accession>A0A0M8QG93</accession>
<dbReference type="InterPro" id="IPR009003">
    <property type="entry name" value="Peptidase_S1_PA"/>
</dbReference>
<comment type="caution">
    <text evidence="2">The sequence shown here is derived from an EMBL/GenBank/DDBJ whole genome shotgun (WGS) entry which is preliminary data.</text>
</comment>
<keyword evidence="3" id="KW-1185">Reference proteome</keyword>
<feature type="compositionally biased region" description="Low complexity" evidence="1">
    <location>
        <begin position="701"/>
        <end position="722"/>
    </location>
</feature>
<dbReference type="SUPFAM" id="SSF52540">
    <property type="entry name" value="P-loop containing nucleoside triphosphate hydrolases"/>
    <property type="match status" value="1"/>
</dbReference>
<dbReference type="EMBL" id="LGCN01000217">
    <property type="protein sequence ID" value="KOT34551.1"/>
    <property type="molecule type" value="Genomic_DNA"/>
</dbReference>
<sequence>MVRLHDLAGRPRGTGFVADHHGTVLTSHEAVDGLPRLVLHAAAGRQCVVTADAVTPLPALGLALVRSQGLGVAPLPVTARRAVRPGAYVRIAAGGWREARVLGTRPVTYTATDRTYPLGGALELAVGTAGRDALRLGGGAAGGPVLDATTNAVLGVLGTALRSDDRDEGFAVPLPPAARTEGPLAELLAENAATVPAHGADLNLAGVVRLTAVPVGRDGPTGAVEPVDRPAVLAEFAAFERGGAAVLGLVGPPGSGRTTQLEALAARRHRAARPTLRLRGADVREGDGSVADAARRALDRAAVLVAASRAPFPAGPDALGDVSPEHLAGLARTAGHPLLLLLDGPEEAALSHQAGWTAGTVRWLRATGARLVVACRAEHWEEAGFPEELLHAGAPRPDGLPACVALGDLTAEEAREARARHGIPEGAVADADARHPLTLRMLADVRAALADTAPDTPVDRDDVFSAHLDLMCLRIAVRLADGNGIRGTAVRRLAAKVAGQVHEAARRSLGTGELDRGAFEAAFPRGTAPDRLGGGTGWAAAVLAEGLLVPAGTSGYRFADEELADWLHGAHLDVDGALRALVHTAPATPGAHGGRAPWPAAEPGGSGSPLSGGRARPVAPDGGGAVEGLLRVPGRGTGGPRAVRAASGDRDAAQGPLPPSGGRAGPAAGRRALPAVAFDPWTVAGPDPWAVADTDYRPADDGLLPTGPAGLDGAAAGAHPGPAAGGGGADAAVGRPAPPAAGPDTRARSTAGLRLPPAGRRTAPDAEAAPPAVTPVPHHRLGVVVEALLFLARRHGNRGLSSRLTDLVHALDAGPGSWWAARLLGETLARVADATPYTDVLRLLADRLVAWREQRRDVPTELGPAFWTALRLPLETRCALLRRLVHADGPPCENGPRFLDAAARLLAADPVAVPPYLVRWFEDERTLSATPHATVATAAQALLYTHRHAAPDALTEALADSGHRRADQLLTVLTEEEPAAMCRAVDRWAKDERPARRATAVAHGLRVAPYARDDTDRTLLRYAALAVLVRTDDRDLHGGALALLVRDPNSRDRHLPRALERFGAGDPRLPPSALTPALDTHPEPVLDAFRTRLGGADAGETFRALADAAPPALARPVAALVRETVARRPELTGHVAAYAEGRLERGPAARAVLRTLLTGLLDGGPQPLRVSLAGVLAGPGTPDSRPLRRELLDTLLARESDAAVLEAVLRAAARNTGPEPRVLVHRTGLLLVRTPEGATRFDRCLADLARQVPGFAAALAGWLTDAPREWAALVGPATRRAIEDPAGAGAPA</sequence>
<evidence type="ECO:0000313" key="2">
    <source>
        <dbReference type="EMBL" id="KOT34551.1"/>
    </source>
</evidence>
<feature type="region of interest" description="Disordered" evidence="1">
    <location>
        <begin position="588"/>
        <end position="669"/>
    </location>
</feature>
<dbReference type="Gene3D" id="2.40.10.120">
    <property type="match status" value="1"/>
</dbReference>
<dbReference type="Pfam" id="PF13365">
    <property type="entry name" value="Trypsin_2"/>
    <property type="match status" value="1"/>
</dbReference>
<feature type="compositionally biased region" description="Low complexity" evidence="1">
    <location>
        <begin position="596"/>
        <end position="617"/>
    </location>
</feature>
<proteinExistence type="predicted"/>
<gene>
    <name evidence="2" type="ORF">ADK41_26270</name>
</gene>
<organism evidence="2 3">
    <name type="scientific">Streptomyces caelestis</name>
    <dbReference type="NCBI Taxonomy" id="36816"/>
    <lineage>
        <taxon>Bacteria</taxon>
        <taxon>Bacillati</taxon>
        <taxon>Actinomycetota</taxon>
        <taxon>Actinomycetes</taxon>
        <taxon>Kitasatosporales</taxon>
        <taxon>Streptomycetaceae</taxon>
        <taxon>Streptomyces</taxon>
    </lineage>
</organism>
<evidence type="ECO:0000313" key="3">
    <source>
        <dbReference type="Proteomes" id="UP000037773"/>
    </source>
</evidence>
<dbReference type="InterPro" id="IPR027417">
    <property type="entry name" value="P-loop_NTPase"/>
</dbReference>